<sequence>MGSEVRDVTCDCQAPASEAPAAPCLYVVVPCYNEEEVLPETSRRLSDKLDSLLERASISGESRILFVNDGSGDRTWQMIRALHDDPSSMGVSPSCPWFSGICFAHNEGHQNALYAGLMEALDRGCDCAISLDADLQDDVDAIDEMLAKHAAGAEIVYGVRSNRDTDTAFKRGTAGMFYDLMAWLGVEMVSNCADYRLMGRRSLRALSQYTEVNLFLRGIVPALGFTTDVVYYVRAERFAGESKYPLKKMVSFALEGITSFSVKPIRWVTMLGLVSLVVSLVMMVYTLVQALAGRVVAGWSSLMISIWLVGGLVMLSLGVVGEYVGRIYLESKGRPRYIVAESTESHENGKG</sequence>
<dbReference type="InterPro" id="IPR029044">
    <property type="entry name" value="Nucleotide-diphossugar_trans"/>
</dbReference>
<keyword evidence="4 10" id="KW-0808">Transferase</keyword>
<proteinExistence type="inferred from homology"/>
<dbReference type="Pfam" id="PF00535">
    <property type="entry name" value="Glycos_transf_2"/>
    <property type="match status" value="1"/>
</dbReference>
<evidence type="ECO:0000256" key="3">
    <source>
        <dbReference type="ARBA" id="ARBA00022676"/>
    </source>
</evidence>
<name>A0A414FYJ5_9ACTN</name>
<keyword evidence="5 8" id="KW-0812">Transmembrane</keyword>
<evidence type="ECO:0000256" key="7">
    <source>
        <dbReference type="ARBA" id="ARBA00023136"/>
    </source>
</evidence>
<comment type="similarity">
    <text evidence="2">Belongs to the glycosyltransferase 2 family.</text>
</comment>
<evidence type="ECO:0000256" key="5">
    <source>
        <dbReference type="ARBA" id="ARBA00022692"/>
    </source>
</evidence>
<dbReference type="AlphaFoldDB" id="A0A414FYJ5"/>
<dbReference type="EMBL" id="QSJI01000002">
    <property type="protein sequence ID" value="RHD56621.1"/>
    <property type="molecule type" value="Genomic_DNA"/>
</dbReference>
<dbReference type="GO" id="GO:0005886">
    <property type="term" value="C:plasma membrane"/>
    <property type="evidence" value="ECO:0007669"/>
    <property type="project" value="TreeGrafter"/>
</dbReference>
<evidence type="ECO:0000313" key="11">
    <source>
        <dbReference type="Proteomes" id="UP000286050"/>
    </source>
</evidence>
<dbReference type="GO" id="GO:0016757">
    <property type="term" value="F:glycosyltransferase activity"/>
    <property type="evidence" value="ECO:0007669"/>
    <property type="project" value="UniProtKB-KW"/>
</dbReference>
<evidence type="ECO:0000256" key="8">
    <source>
        <dbReference type="SAM" id="Phobius"/>
    </source>
</evidence>
<dbReference type="Gene3D" id="3.90.550.10">
    <property type="entry name" value="Spore Coat Polysaccharide Biosynthesis Protein SpsA, Chain A"/>
    <property type="match status" value="1"/>
</dbReference>
<accession>A0A414FYJ5</accession>
<keyword evidence="7 8" id="KW-0472">Membrane</keyword>
<dbReference type="PANTHER" id="PTHR48090:SF1">
    <property type="entry name" value="PROPHAGE BACTOPRENOL GLUCOSYL TRANSFERASE HOMOLOG"/>
    <property type="match status" value="1"/>
</dbReference>
<evidence type="ECO:0000313" key="10">
    <source>
        <dbReference type="EMBL" id="RHD56621.1"/>
    </source>
</evidence>
<dbReference type="PANTHER" id="PTHR48090">
    <property type="entry name" value="UNDECAPRENYL-PHOSPHATE 4-DEOXY-4-FORMAMIDO-L-ARABINOSE TRANSFERASE-RELATED"/>
    <property type="match status" value="1"/>
</dbReference>
<evidence type="ECO:0000256" key="4">
    <source>
        <dbReference type="ARBA" id="ARBA00022679"/>
    </source>
</evidence>
<keyword evidence="6 8" id="KW-1133">Transmembrane helix</keyword>
<evidence type="ECO:0000259" key="9">
    <source>
        <dbReference type="Pfam" id="PF00535"/>
    </source>
</evidence>
<dbReference type="InterPro" id="IPR050256">
    <property type="entry name" value="Glycosyltransferase_2"/>
</dbReference>
<dbReference type="InterPro" id="IPR001173">
    <property type="entry name" value="Glyco_trans_2-like"/>
</dbReference>
<feature type="domain" description="Glycosyltransferase 2-like" evidence="9">
    <location>
        <begin position="27"/>
        <end position="204"/>
    </location>
</feature>
<keyword evidence="3" id="KW-0328">Glycosyltransferase</keyword>
<comment type="caution">
    <text evidence="10">The sequence shown here is derived from an EMBL/GenBank/DDBJ whole genome shotgun (WGS) entry which is preliminary data.</text>
</comment>
<evidence type="ECO:0000256" key="6">
    <source>
        <dbReference type="ARBA" id="ARBA00022989"/>
    </source>
</evidence>
<gene>
    <name evidence="10" type="ORF">DW787_03525</name>
</gene>
<organism evidence="10 11">
    <name type="scientific">Collinsella intestinalis</name>
    <dbReference type="NCBI Taxonomy" id="147207"/>
    <lineage>
        <taxon>Bacteria</taxon>
        <taxon>Bacillati</taxon>
        <taxon>Actinomycetota</taxon>
        <taxon>Coriobacteriia</taxon>
        <taxon>Coriobacteriales</taxon>
        <taxon>Coriobacteriaceae</taxon>
        <taxon>Collinsella</taxon>
    </lineage>
</organism>
<evidence type="ECO:0000256" key="1">
    <source>
        <dbReference type="ARBA" id="ARBA00004141"/>
    </source>
</evidence>
<dbReference type="CDD" id="cd04187">
    <property type="entry name" value="DPM1_like_bac"/>
    <property type="match status" value="1"/>
</dbReference>
<protein>
    <submittedName>
        <fullName evidence="10">Glycosyltransferase</fullName>
    </submittedName>
</protein>
<dbReference type="Proteomes" id="UP000286050">
    <property type="component" value="Unassembled WGS sequence"/>
</dbReference>
<evidence type="ECO:0000256" key="2">
    <source>
        <dbReference type="ARBA" id="ARBA00006739"/>
    </source>
</evidence>
<feature type="transmembrane region" description="Helical" evidence="8">
    <location>
        <begin position="304"/>
        <end position="324"/>
    </location>
</feature>
<dbReference type="SUPFAM" id="SSF53448">
    <property type="entry name" value="Nucleotide-diphospho-sugar transferases"/>
    <property type="match status" value="1"/>
</dbReference>
<comment type="subcellular location">
    <subcellularLocation>
        <location evidence="1">Membrane</location>
        <topology evidence="1">Multi-pass membrane protein</topology>
    </subcellularLocation>
</comment>
<feature type="transmembrane region" description="Helical" evidence="8">
    <location>
        <begin position="267"/>
        <end position="292"/>
    </location>
</feature>
<reference evidence="10 11" key="1">
    <citation type="submission" date="2018-08" db="EMBL/GenBank/DDBJ databases">
        <title>A genome reference for cultivated species of the human gut microbiota.</title>
        <authorList>
            <person name="Zou Y."/>
            <person name="Xue W."/>
            <person name="Luo G."/>
        </authorList>
    </citation>
    <scope>NUCLEOTIDE SEQUENCE [LARGE SCALE GENOMIC DNA]</scope>
    <source>
        <strain evidence="10 11">AM30-5LB</strain>
    </source>
</reference>